<feature type="region of interest" description="Disordered" evidence="1">
    <location>
        <begin position="166"/>
        <end position="226"/>
    </location>
</feature>
<dbReference type="PROSITE" id="PS51257">
    <property type="entry name" value="PROKAR_LIPOPROTEIN"/>
    <property type="match status" value="1"/>
</dbReference>
<protein>
    <recommendedName>
        <fullName evidence="4">GerMN domain-containing protein</fullName>
    </recommendedName>
</protein>
<dbReference type="AlphaFoldDB" id="A0A4Y3R182"/>
<comment type="caution">
    <text evidence="2">The sequence shown here is derived from an EMBL/GenBank/DDBJ whole genome shotgun (WGS) entry which is preliminary data.</text>
</comment>
<dbReference type="RefSeq" id="WP_212766800.1">
    <property type="nucleotide sequence ID" value="NZ_JABELW010000012.1"/>
</dbReference>
<feature type="compositionally biased region" description="Gly residues" evidence="1">
    <location>
        <begin position="203"/>
        <end position="212"/>
    </location>
</feature>
<gene>
    <name evidence="2" type="ORF">SCA03_35500</name>
</gene>
<reference evidence="2 3" key="1">
    <citation type="submission" date="2019-06" db="EMBL/GenBank/DDBJ databases">
        <title>Whole genome shotgun sequence of Streptomyces cacaoi subsp. cacaoi NBRC 12748.</title>
        <authorList>
            <person name="Hosoyama A."/>
            <person name="Uohara A."/>
            <person name="Ohji S."/>
            <person name="Ichikawa N."/>
        </authorList>
    </citation>
    <scope>NUCLEOTIDE SEQUENCE [LARGE SCALE GENOMIC DNA]</scope>
    <source>
        <strain evidence="2 3">NBRC 12748</strain>
    </source>
</reference>
<evidence type="ECO:0000256" key="1">
    <source>
        <dbReference type="SAM" id="MobiDB-lite"/>
    </source>
</evidence>
<accession>A0A4Y3R182</accession>
<evidence type="ECO:0000313" key="2">
    <source>
        <dbReference type="EMBL" id="GEB50999.1"/>
    </source>
</evidence>
<evidence type="ECO:0000313" key="3">
    <source>
        <dbReference type="Proteomes" id="UP000319210"/>
    </source>
</evidence>
<keyword evidence="3" id="KW-1185">Reference proteome</keyword>
<sequence>MGGVRGRVPGLGRVVAGLLVAVGLVGLTGCGIADTGPAAAGEPARGARAAGGPPPLRLYYLTRNGIWPVARTAPPHAGAQTAMDELLAGPSRAERARGLVSRLPRGRVRAEATAGAVDLHLPWLVAELPRVAVSQLVCTAANAPGVPGGKDPLDVVVRIHESGIPGAPWPVRCDETGTAAPLGAPERTAGSGPRGHGDRRDGGSAGRIGQGEQGTEDQEQEEKAAP</sequence>
<proteinExistence type="predicted"/>
<dbReference type="EMBL" id="BJMM01000017">
    <property type="protein sequence ID" value="GEB50999.1"/>
    <property type="molecule type" value="Genomic_DNA"/>
</dbReference>
<dbReference type="Proteomes" id="UP000319210">
    <property type="component" value="Unassembled WGS sequence"/>
</dbReference>
<name>A0A4Y3R182_STRCI</name>
<organism evidence="2 3">
    <name type="scientific">Streptomyces cacaoi</name>
    <dbReference type="NCBI Taxonomy" id="1898"/>
    <lineage>
        <taxon>Bacteria</taxon>
        <taxon>Bacillati</taxon>
        <taxon>Actinomycetota</taxon>
        <taxon>Actinomycetes</taxon>
        <taxon>Kitasatosporales</taxon>
        <taxon>Streptomycetaceae</taxon>
        <taxon>Streptomyces</taxon>
    </lineage>
</organism>
<evidence type="ECO:0008006" key="4">
    <source>
        <dbReference type="Google" id="ProtNLM"/>
    </source>
</evidence>